<dbReference type="InterPro" id="IPR008920">
    <property type="entry name" value="TF_FadR/GntR_C"/>
</dbReference>
<dbReference type="SMART" id="SM00895">
    <property type="entry name" value="FCD"/>
    <property type="match status" value="1"/>
</dbReference>
<protein>
    <recommendedName>
        <fullName evidence="4">HTH gntR-type domain-containing protein</fullName>
    </recommendedName>
</protein>
<evidence type="ECO:0000313" key="5">
    <source>
        <dbReference type="EMBL" id="ARP81225.1"/>
    </source>
</evidence>
<dbReference type="KEGG" id="bgv:CAL12_10495"/>
<dbReference type="Gene3D" id="1.20.120.530">
    <property type="entry name" value="GntR ligand-binding domain-like"/>
    <property type="match status" value="1"/>
</dbReference>
<reference evidence="5 6" key="1">
    <citation type="submission" date="2017-05" db="EMBL/GenBank/DDBJ databases">
        <title>Complete and WGS of Bordetella genogroups.</title>
        <authorList>
            <person name="Spilker T."/>
            <person name="LiPuma J."/>
        </authorList>
    </citation>
    <scope>NUCLEOTIDE SEQUENCE [LARGE SCALE GENOMIC DNA]</scope>
    <source>
        <strain evidence="5 6">AU19157</strain>
    </source>
</reference>
<keyword evidence="2" id="KW-0238">DNA-binding</keyword>
<organism evidence="5 6">
    <name type="scientific">Bordetella genomosp. 8</name>
    <dbReference type="NCBI Taxonomy" id="1416806"/>
    <lineage>
        <taxon>Bacteria</taxon>
        <taxon>Pseudomonadati</taxon>
        <taxon>Pseudomonadota</taxon>
        <taxon>Betaproteobacteria</taxon>
        <taxon>Burkholderiales</taxon>
        <taxon>Alcaligenaceae</taxon>
        <taxon>Bordetella</taxon>
    </lineage>
</organism>
<dbReference type="Gene3D" id="1.10.10.10">
    <property type="entry name" value="Winged helix-like DNA-binding domain superfamily/Winged helix DNA-binding domain"/>
    <property type="match status" value="1"/>
</dbReference>
<dbReference type="SUPFAM" id="SSF46785">
    <property type="entry name" value="Winged helix' DNA-binding domain"/>
    <property type="match status" value="1"/>
</dbReference>
<keyword evidence="1" id="KW-0805">Transcription regulation</keyword>
<dbReference type="SMART" id="SM00345">
    <property type="entry name" value="HTH_GNTR"/>
    <property type="match status" value="1"/>
</dbReference>
<evidence type="ECO:0000313" key="6">
    <source>
        <dbReference type="Proteomes" id="UP000194151"/>
    </source>
</evidence>
<dbReference type="InterPro" id="IPR036388">
    <property type="entry name" value="WH-like_DNA-bd_sf"/>
</dbReference>
<keyword evidence="3" id="KW-0804">Transcription</keyword>
<dbReference type="CDD" id="cd07377">
    <property type="entry name" value="WHTH_GntR"/>
    <property type="match status" value="1"/>
</dbReference>
<dbReference type="OrthoDB" id="5243844at2"/>
<feature type="domain" description="HTH gntR-type" evidence="4">
    <location>
        <begin position="12"/>
        <end position="79"/>
    </location>
</feature>
<evidence type="ECO:0000259" key="4">
    <source>
        <dbReference type="PROSITE" id="PS50949"/>
    </source>
</evidence>
<dbReference type="PANTHER" id="PTHR43537">
    <property type="entry name" value="TRANSCRIPTIONAL REGULATOR, GNTR FAMILY"/>
    <property type="match status" value="1"/>
</dbReference>
<dbReference type="GO" id="GO:0003677">
    <property type="term" value="F:DNA binding"/>
    <property type="evidence" value="ECO:0007669"/>
    <property type="project" value="UniProtKB-KW"/>
</dbReference>
<evidence type="ECO:0000256" key="2">
    <source>
        <dbReference type="ARBA" id="ARBA00023125"/>
    </source>
</evidence>
<accession>A0A1W6YJF4</accession>
<evidence type="ECO:0000256" key="1">
    <source>
        <dbReference type="ARBA" id="ARBA00023015"/>
    </source>
</evidence>
<sequence>MPVTEGSRSSTSDADEIVYNLIRRAIFSGLLRPGLKLQEPRIARVLNVSRERVRKALQRLTHEKWLDSVPNRGTFIPVPTVEELHAIYDARKILELGVTRQVAERRRVLAVHRLAEHVASERDAAERDDRALAFRLSAEFHFLLVELTGNPYLVDMHRGLMQRSSLHFSLFAPASLHECTSHNCAGPHEHEGIMQAILDGNGARAEKLMTHHLNELETLLALRRQKFDFLEIDEAFARLAHQDEEREAQMLASSTLT</sequence>
<dbReference type="Pfam" id="PF07729">
    <property type="entry name" value="FCD"/>
    <property type="match status" value="1"/>
</dbReference>
<dbReference type="PANTHER" id="PTHR43537:SF53">
    <property type="entry name" value="HTH-TYPE TRANSCRIPTIONAL REPRESSOR NANR"/>
    <property type="match status" value="1"/>
</dbReference>
<evidence type="ECO:0000256" key="3">
    <source>
        <dbReference type="ARBA" id="ARBA00023163"/>
    </source>
</evidence>
<dbReference type="RefSeq" id="WP_086064421.1">
    <property type="nucleotide sequence ID" value="NZ_CP021108.1"/>
</dbReference>
<dbReference type="InterPro" id="IPR036390">
    <property type="entry name" value="WH_DNA-bd_sf"/>
</dbReference>
<keyword evidence="6" id="KW-1185">Reference proteome</keyword>
<dbReference type="AlphaFoldDB" id="A0A1W6YJF4"/>
<dbReference type="InterPro" id="IPR011711">
    <property type="entry name" value="GntR_C"/>
</dbReference>
<dbReference type="Proteomes" id="UP000194151">
    <property type="component" value="Chromosome"/>
</dbReference>
<dbReference type="Pfam" id="PF00392">
    <property type="entry name" value="GntR"/>
    <property type="match status" value="1"/>
</dbReference>
<dbReference type="InterPro" id="IPR000524">
    <property type="entry name" value="Tscrpt_reg_HTH_GntR"/>
</dbReference>
<dbReference type="GO" id="GO:0003700">
    <property type="term" value="F:DNA-binding transcription factor activity"/>
    <property type="evidence" value="ECO:0007669"/>
    <property type="project" value="InterPro"/>
</dbReference>
<name>A0A1W6YJF4_9BORD</name>
<proteinExistence type="predicted"/>
<gene>
    <name evidence="5" type="ORF">CAL12_10495</name>
</gene>
<dbReference type="EMBL" id="CP021108">
    <property type="protein sequence ID" value="ARP81225.1"/>
    <property type="molecule type" value="Genomic_DNA"/>
</dbReference>
<dbReference type="PROSITE" id="PS50949">
    <property type="entry name" value="HTH_GNTR"/>
    <property type="match status" value="1"/>
</dbReference>
<dbReference type="STRING" id="1416806.CAL12_10495"/>
<dbReference type="SUPFAM" id="SSF48008">
    <property type="entry name" value="GntR ligand-binding domain-like"/>
    <property type="match status" value="1"/>
</dbReference>